<organism evidence="1 2">
    <name type="scientific">Agrobacterium genomosp. 13 str. CFBP 6927</name>
    <dbReference type="NCBI Taxonomy" id="1183428"/>
    <lineage>
        <taxon>Bacteria</taxon>
        <taxon>Pseudomonadati</taxon>
        <taxon>Pseudomonadota</taxon>
        <taxon>Alphaproteobacteria</taxon>
        <taxon>Hyphomicrobiales</taxon>
        <taxon>Rhizobiaceae</taxon>
        <taxon>Rhizobium/Agrobacterium group</taxon>
        <taxon>Agrobacterium</taxon>
        <taxon>Agrobacterium tumefaciens complex</taxon>
    </lineage>
</organism>
<accession>A0ABM9VD69</accession>
<evidence type="ECO:0000313" key="1">
    <source>
        <dbReference type="EMBL" id="CUX19207.1"/>
    </source>
</evidence>
<reference evidence="1 2" key="1">
    <citation type="submission" date="2016-01" db="EMBL/GenBank/DDBJ databases">
        <authorList>
            <person name="Regsiter A."/>
            <person name="william w."/>
        </authorList>
    </citation>
    <scope>NUCLEOTIDE SEQUENCE [LARGE SCALE GENOMIC DNA]</scope>
    <source>
        <strain evidence="1 2">CFBP 6927</strain>
    </source>
</reference>
<proteinExistence type="predicted"/>
<keyword evidence="2" id="KW-1185">Reference proteome</keyword>
<protein>
    <submittedName>
        <fullName evidence="1">Uncharacterized protein</fullName>
    </submittedName>
</protein>
<name>A0ABM9VD69_9HYPH</name>
<dbReference type="Proteomes" id="UP000191812">
    <property type="component" value="Unassembled WGS sequence"/>
</dbReference>
<gene>
    <name evidence="1" type="ORF">AGR13a_Cc200004</name>
</gene>
<evidence type="ECO:0000313" key="2">
    <source>
        <dbReference type="Proteomes" id="UP000191812"/>
    </source>
</evidence>
<dbReference type="EMBL" id="FBWH01000013">
    <property type="protein sequence ID" value="CUX19207.1"/>
    <property type="molecule type" value="Genomic_DNA"/>
</dbReference>
<sequence>MRRLWGNRRCCDANISRSGDLPKVPVEGRMRMRALPLSDRAAIATLLFGDGVFAEFAEVLRILEVFERIALEFKAHVIFADSAAIGDGDFHLFARTKRFLAENIVFPVIHAYRRRVKGVENGARSVLQREDEVFRLRRTGNRHRRREKCSHYPFRFHDIPLCPLFWQGNAYSLTGGLQCKLWSLVKRRSCDYWAVFAAIVLFDISRKYYKYLFYKYLFHSL</sequence>
<comment type="caution">
    <text evidence="1">The sequence shown here is derived from an EMBL/GenBank/DDBJ whole genome shotgun (WGS) entry which is preliminary data.</text>
</comment>